<comment type="caution">
    <text evidence="9">The sequence shown here is derived from an EMBL/GenBank/DDBJ whole genome shotgun (WGS) entry which is preliminary data.</text>
</comment>
<organism evidence="9 10">
    <name type="scientific">Synchytrium endobioticum</name>
    <dbReference type="NCBI Taxonomy" id="286115"/>
    <lineage>
        <taxon>Eukaryota</taxon>
        <taxon>Fungi</taxon>
        <taxon>Fungi incertae sedis</taxon>
        <taxon>Chytridiomycota</taxon>
        <taxon>Chytridiomycota incertae sedis</taxon>
        <taxon>Chytridiomycetes</taxon>
        <taxon>Synchytriales</taxon>
        <taxon>Synchytriaceae</taxon>
        <taxon>Synchytrium</taxon>
    </lineage>
</organism>
<evidence type="ECO:0000259" key="8">
    <source>
        <dbReference type="PROSITE" id="PS51462"/>
    </source>
</evidence>
<evidence type="ECO:0000256" key="2">
    <source>
        <dbReference type="ARBA" id="ARBA00001946"/>
    </source>
</evidence>
<dbReference type="GO" id="GO:0010945">
    <property type="term" value="F:coenzyme A diphosphatase activity"/>
    <property type="evidence" value="ECO:0007669"/>
    <property type="project" value="InterPro"/>
</dbReference>
<keyword evidence="4" id="KW-0378">Hydrolase</keyword>
<dbReference type="PROSITE" id="PS51462">
    <property type="entry name" value="NUDIX"/>
    <property type="match status" value="1"/>
</dbReference>
<evidence type="ECO:0000256" key="6">
    <source>
        <dbReference type="ARBA" id="ARBA00023211"/>
    </source>
</evidence>
<dbReference type="SUPFAM" id="SSF55811">
    <property type="entry name" value="Nudix"/>
    <property type="match status" value="1"/>
</dbReference>
<evidence type="ECO:0000256" key="5">
    <source>
        <dbReference type="ARBA" id="ARBA00022842"/>
    </source>
</evidence>
<keyword evidence="5" id="KW-0460">Magnesium</keyword>
<name>A0A507DBE6_9FUNG</name>
<keyword evidence="3" id="KW-0479">Metal-binding</keyword>
<reference evidence="9 10" key="1">
    <citation type="journal article" date="2019" name="Sci. Rep.">
        <title>Comparative genomics of chytrid fungi reveal insights into the obligate biotrophic and pathogenic lifestyle of Synchytrium endobioticum.</title>
        <authorList>
            <person name="van de Vossenberg B.T.L.H."/>
            <person name="Warris S."/>
            <person name="Nguyen H.D.T."/>
            <person name="van Gent-Pelzer M.P.E."/>
            <person name="Joly D.L."/>
            <person name="van de Geest H.C."/>
            <person name="Bonants P.J.M."/>
            <person name="Smith D.S."/>
            <person name="Levesque C.A."/>
            <person name="van der Lee T.A.J."/>
        </authorList>
    </citation>
    <scope>NUCLEOTIDE SEQUENCE [LARGE SCALE GENOMIC DNA]</scope>
    <source>
        <strain evidence="9 10">LEV6574</strain>
    </source>
</reference>
<keyword evidence="6" id="KW-0464">Manganese</keyword>
<protein>
    <recommendedName>
        <fullName evidence="8">Nudix hydrolase domain-containing protein</fullName>
    </recommendedName>
</protein>
<dbReference type="CDD" id="cd03426">
    <property type="entry name" value="NUDIX_CoAse_Nudt7"/>
    <property type="match status" value="1"/>
</dbReference>
<dbReference type="AlphaFoldDB" id="A0A507DBE6"/>
<dbReference type="Proteomes" id="UP000320475">
    <property type="component" value="Unassembled WGS sequence"/>
</dbReference>
<gene>
    <name evidence="9" type="ORF">SeLEV6574_g01845</name>
</gene>
<evidence type="ECO:0000313" key="10">
    <source>
        <dbReference type="Proteomes" id="UP000320475"/>
    </source>
</evidence>
<evidence type="ECO:0000313" key="9">
    <source>
        <dbReference type="EMBL" id="TPX48806.1"/>
    </source>
</evidence>
<feature type="region of interest" description="Disordered" evidence="7">
    <location>
        <begin position="207"/>
        <end position="226"/>
    </location>
</feature>
<accession>A0A507DBE6</accession>
<comment type="cofactor">
    <cofactor evidence="2">
        <name>Mg(2+)</name>
        <dbReference type="ChEBI" id="CHEBI:18420"/>
    </cofactor>
</comment>
<dbReference type="EMBL" id="QEAM01000045">
    <property type="protein sequence ID" value="TPX48806.1"/>
    <property type="molecule type" value="Genomic_DNA"/>
</dbReference>
<dbReference type="OrthoDB" id="206213at2759"/>
<sequence length="226" mass="25595">MKSKPITLFCGRNRLVSQLRRTSDSAHDPSRMVLDSRTLAAFSQRLRELPAEPPWEMKTDCPKEAAILVPLCSVDNIPCVLLTVRHPRMRFHAGEVSFPGGRRDTTDDSLEMTAIRETQEEIHLDMGQIRMLGKFQSVPDKTQTILVTSFLAYCGVLNPSQMSFNADEVSEIFAAPLDFFLDSRNRGTQEFRGLMPAASVTLNNCKPHQTSQNQRPCHPYHRRLLP</sequence>
<dbReference type="VEuPathDB" id="FungiDB:SeMB42_g07430"/>
<dbReference type="InterPro" id="IPR015797">
    <property type="entry name" value="NUDIX_hydrolase-like_dom_sf"/>
</dbReference>
<feature type="domain" description="Nudix hydrolase" evidence="8">
    <location>
        <begin position="62"/>
        <end position="201"/>
    </location>
</feature>
<dbReference type="PANTHER" id="PTHR12992">
    <property type="entry name" value="NUDIX HYDROLASE"/>
    <property type="match status" value="1"/>
</dbReference>
<dbReference type="Gene3D" id="3.90.79.10">
    <property type="entry name" value="Nucleoside Triphosphate Pyrophosphohydrolase"/>
    <property type="match status" value="1"/>
</dbReference>
<evidence type="ECO:0000256" key="3">
    <source>
        <dbReference type="ARBA" id="ARBA00022723"/>
    </source>
</evidence>
<evidence type="ECO:0000256" key="1">
    <source>
        <dbReference type="ARBA" id="ARBA00001936"/>
    </source>
</evidence>
<dbReference type="PANTHER" id="PTHR12992:SF11">
    <property type="entry name" value="MITOCHONDRIAL COENZYME A DIPHOSPHATASE NUDT8"/>
    <property type="match status" value="1"/>
</dbReference>
<dbReference type="InterPro" id="IPR000086">
    <property type="entry name" value="NUDIX_hydrolase_dom"/>
</dbReference>
<evidence type="ECO:0000256" key="4">
    <source>
        <dbReference type="ARBA" id="ARBA00022801"/>
    </source>
</evidence>
<dbReference type="Pfam" id="PF00293">
    <property type="entry name" value="NUDIX"/>
    <property type="match status" value="1"/>
</dbReference>
<proteinExistence type="predicted"/>
<dbReference type="GO" id="GO:0046872">
    <property type="term" value="F:metal ion binding"/>
    <property type="evidence" value="ECO:0007669"/>
    <property type="project" value="UniProtKB-KW"/>
</dbReference>
<dbReference type="InterPro" id="IPR045121">
    <property type="entry name" value="CoAse"/>
</dbReference>
<comment type="cofactor">
    <cofactor evidence="1">
        <name>Mn(2+)</name>
        <dbReference type="ChEBI" id="CHEBI:29035"/>
    </cofactor>
</comment>
<evidence type="ECO:0000256" key="7">
    <source>
        <dbReference type="SAM" id="MobiDB-lite"/>
    </source>
</evidence>